<dbReference type="EMBL" id="CAJOBB010006035">
    <property type="protein sequence ID" value="CAF4148701.1"/>
    <property type="molecule type" value="Genomic_DNA"/>
</dbReference>
<evidence type="ECO:0000256" key="1">
    <source>
        <dbReference type="ARBA" id="ARBA00022574"/>
    </source>
</evidence>
<dbReference type="Gene3D" id="2.130.10.10">
    <property type="entry name" value="YVTN repeat-like/Quinoprotein amine dehydrogenase"/>
    <property type="match status" value="1"/>
</dbReference>
<proteinExistence type="predicted"/>
<dbReference type="Proteomes" id="UP000663868">
    <property type="component" value="Unassembled WGS sequence"/>
</dbReference>
<dbReference type="AlphaFoldDB" id="A0A819XWZ1"/>
<reference evidence="3" key="1">
    <citation type="submission" date="2021-02" db="EMBL/GenBank/DDBJ databases">
        <authorList>
            <person name="Nowell W R."/>
        </authorList>
    </citation>
    <scope>NUCLEOTIDE SEQUENCE</scope>
</reference>
<evidence type="ECO:0000313" key="3">
    <source>
        <dbReference type="EMBL" id="CAF4148701.1"/>
    </source>
</evidence>
<accession>A0A819XWZ1</accession>
<dbReference type="InterPro" id="IPR015943">
    <property type="entry name" value="WD40/YVTN_repeat-like_dom_sf"/>
</dbReference>
<dbReference type="PANTHER" id="PTHR10971">
    <property type="entry name" value="MRNA EXPORT FACTOR AND BUB3"/>
    <property type="match status" value="1"/>
</dbReference>
<name>A0A819XWZ1_9BILA</name>
<feature type="non-terminal residue" evidence="3">
    <location>
        <position position="1"/>
    </location>
</feature>
<gene>
    <name evidence="3" type="ORF">KXQ929_LOCUS37131</name>
</gene>
<organism evidence="3 4">
    <name type="scientific">Adineta steineri</name>
    <dbReference type="NCBI Taxonomy" id="433720"/>
    <lineage>
        <taxon>Eukaryota</taxon>
        <taxon>Metazoa</taxon>
        <taxon>Spiralia</taxon>
        <taxon>Gnathifera</taxon>
        <taxon>Rotifera</taxon>
        <taxon>Eurotatoria</taxon>
        <taxon>Bdelloidea</taxon>
        <taxon>Adinetida</taxon>
        <taxon>Adinetidae</taxon>
        <taxon>Adineta</taxon>
    </lineage>
</organism>
<evidence type="ECO:0000313" key="4">
    <source>
        <dbReference type="Proteomes" id="UP000663868"/>
    </source>
</evidence>
<comment type="caution">
    <text evidence="3">The sequence shown here is derived from an EMBL/GenBank/DDBJ whole genome shotgun (WGS) entry which is preliminary data.</text>
</comment>
<protein>
    <submittedName>
        <fullName evidence="3">Uncharacterized protein</fullName>
    </submittedName>
</protein>
<keyword evidence="2" id="KW-0677">Repeat</keyword>
<evidence type="ECO:0000256" key="2">
    <source>
        <dbReference type="ARBA" id="ARBA00022737"/>
    </source>
</evidence>
<keyword evidence="1" id="KW-0853">WD repeat</keyword>
<sequence length="71" mass="8355">FWDKDERTKLKTSDVINDQPVACCSFDARGQLFAYASSYDWHKGHEGNNQTKKNAIFLRQCFEEMKPKPKR</sequence>